<evidence type="ECO:0000313" key="5">
    <source>
        <dbReference type="Proteomes" id="UP001275436"/>
    </source>
</evidence>
<evidence type="ECO:0000256" key="2">
    <source>
        <dbReference type="ARBA" id="ARBA00023080"/>
    </source>
</evidence>
<name>A0ABQ5TMX6_9BACI</name>
<dbReference type="RefSeq" id="WP_260048665.1">
    <property type="nucleotide sequence ID" value="NZ_BSKO01000001.1"/>
</dbReference>
<feature type="binding site" evidence="3">
    <location>
        <position position="165"/>
    </location>
    <ligand>
        <name>dCTP</name>
        <dbReference type="ChEBI" id="CHEBI:61481"/>
    </ligand>
</feature>
<reference evidence="4 5" key="1">
    <citation type="submission" date="2023-02" db="EMBL/GenBank/DDBJ databases">
        <title>Oceanobacillus kimchii IFOP_LL358 isolated form Alexandrium catenella lab strain.</title>
        <authorList>
            <person name="Gajardo G."/>
            <person name="Ueki S."/>
            <person name="Maruyama F."/>
        </authorList>
    </citation>
    <scope>NUCLEOTIDE SEQUENCE [LARGE SCALE GENOMIC DNA]</scope>
    <source>
        <strain evidence="4 5">IFOP_LL358</strain>
    </source>
</reference>
<dbReference type="SUPFAM" id="SSF51283">
    <property type="entry name" value="dUTPase-like"/>
    <property type="match status" value="1"/>
</dbReference>
<dbReference type="Gene3D" id="2.70.40.10">
    <property type="match status" value="1"/>
</dbReference>
<evidence type="ECO:0000256" key="3">
    <source>
        <dbReference type="HAMAP-Rule" id="MF_00146"/>
    </source>
</evidence>
<dbReference type="Pfam" id="PF22769">
    <property type="entry name" value="DCD"/>
    <property type="match status" value="1"/>
</dbReference>
<evidence type="ECO:0000256" key="1">
    <source>
        <dbReference type="ARBA" id="ARBA00022801"/>
    </source>
</evidence>
<feature type="binding site" evidence="3">
    <location>
        <position position="116"/>
    </location>
    <ligand>
        <name>dCTP</name>
        <dbReference type="ChEBI" id="CHEBI:61481"/>
    </ligand>
</feature>
<feature type="active site" description="Proton donor/acceptor" evidence="3">
    <location>
        <position position="126"/>
    </location>
</feature>
<sequence>MILSSETIREKLDKKELLIEPLDDENIQPASIDLRLGQHFQVLDEYTTSKISMKEEGSYQEIFIGEGDSIMIPAHSFMLATTKELVRLSNKFTAFIEGRSSIGRLGLFVQNAGWVDPGFEGRITLELFNSNRFPIELIEGRRVCQLVIAEVDKPTTAYQGKYSKQQSTTTSAIHMDKENLNLK</sequence>
<feature type="binding site" evidence="3">
    <location>
        <begin position="99"/>
        <end position="104"/>
    </location>
    <ligand>
        <name>dCTP</name>
        <dbReference type="ChEBI" id="CHEBI:61481"/>
    </ligand>
</feature>
<accession>A0ABQ5TMX6</accession>
<feature type="site" description="Important for bifunctional activity" evidence="3">
    <location>
        <begin position="113"/>
        <end position="114"/>
    </location>
</feature>
<dbReference type="HAMAP" id="MF_00146">
    <property type="entry name" value="dCTP_deaminase"/>
    <property type="match status" value="1"/>
</dbReference>
<dbReference type="InterPro" id="IPR011962">
    <property type="entry name" value="dCTP_deaminase"/>
</dbReference>
<comment type="caution">
    <text evidence="4">The sequence shown here is derived from an EMBL/GenBank/DDBJ whole genome shotgun (WGS) entry which is preliminary data.</text>
</comment>
<feature type="binding site" evidence="3">
    <location>
        <begin position="124"/>
        <end position="126"/>
    </location>
    <ligand>
        <name>dCTP</name>
        <dbReference type="ChEBI" id="CHEBI:61481"/>
    </ligand>
</feature>
<dbReference type="EMBL" id="BSKO01000001">
    <property type="protein sequence ID" value="GLO68166.1"/>
    <property type="molecule type" value="Genomic_DNA"/>
</dbReference>
<dbReference type="InterPro" id="IPR033704">
    <property type="entry name" value="dUTPase_trimeric"/>
</dbReference>
<proteinExistence type="inferred from homology"/>
<feature type="binding site" evidence="3">
    <location>
        <position position="145"/>
    </location>
    <ligand>
        <name>dCTP</name>
        <dbReference type="ChEBI" id="CHEBI:61481"/>
    </ligand>
</feature>
<comment type="catalytic activity">
    <reaction evidence="3">
        <text>dCTP + 2 H2O = dUMP + NH4(+) + diphosphate</text>
        <dbReference type="Rhea" id="RHEA:19205"/>
        <dbReference type="ChEBI" id="CHEBI:15377"/>
        <dbReference type="ChEBI" id="CHEBI:28938"/>
        <dbReference type="ChEBI" id="CHEBI:33019"/>
        <dbReference type="ChEBI" id="CHEBI:61481"/>
        <dbReference type="ChEBI" id="CHEBI:246422"/>
        <dbReference type="EC" id="3.5.4.30"/>
    </reaction>
</comment>
<dbReference type="NCBIfam" id="TIGR02274">
    <property type="entry name" value="dCTP_deam"/>
    <property type="match status" value="1"/>
</dbReference>
<dbReference type="Proteomes" id="UP001275436">
    <property type="component" value="Unassembled WGS sequence"/>
</dbReference>
<organism evidence="4 5">
    <name type="scientific">Oceanobacillus kimchii</name>
    <dbReference type="NCBI Taxonomy" id="746691"/>
    <lineage>
        <taxon>Bacteria</taxon>
        <taxon>Bacillati</taxon>
        <taxon>Bacillota</taxon>
        <taxon>Bacilli</taxon>
        <taxon>Bacillales</taxon>
        <taxon>Bacillaceae</taxon>
        <taxon>Oceanobacillus</taxon>
    </lineage>
</organism>
<dbReference type="CDD" id="cd07557">
    <property type="entry name" value="trimeric_dUTPase"/>
    <property type="match status" value="1"/>
</dbReference>
<keyword evidence="1 3" id="KW-0378">Hydrolase</keyword>
<comment type="subunit">
    <text evidence="3">Homotrimer.</text>
</comment>
<evidence type="ECO:0000313" key="4">
    <source>
        <dbReference type="EMBL" id="GLO68166.1"/>
    </source>
</evidence>
<gene>
    <name evidence="3 4" type="primary">dcd</name>
    <name evidence="4" type="ORF">MACH08_39500</name>
</gene>
<dbReference type="PANTHER" id="PTHR42680:SF3">
    <property type="entry name" value="DCTP DEAMINASE"/>
    <property type="match status" value="1"/>
</dbReference>
<keyword evidence="3" id="KW-0547">Nucleotide-binding</keyword>
<comment type="function">
    <text evidence="3">Bifunctional enzyme that catalyzes both the deamination of dCTP to dUTP and the hydrolysis of dUTP to dUMP without releasing the toxic dUTP intermediate.</text>
</comment>
<feature type="binding site" evidence="3">
    <location>
        <position position="161"/>
    </location>
    <ligand>
        <name>dCTP</name>
        <dbReference type="ChEBI" id="CHEBI:61481"/>
    </ligand>
</feature>
<dbReference type="PANTHER" id="PTHR42680">
    <property type="entry name" value="DCTP DEAMINASE"/>
    <property type="match status" value="1"/>
</dbReference>
<comment type="similarity">
    <text evidence="3">Belongs to the dCTP deaminase family.</text>
</comment>
<dbReference type="InterPro" id="IPR036157">
    <property type="entry name" value="dUTPase-like_sf"/>
</dbReference>
<keyword evidence="2 3" id="KW-0546">Nucleotide metabolism</keyword>
<feature type="binding site" evidence="3">
    <location>
        <position position="158"/>
    </location>
    <ligand>
        <name>dCTP</name>
        <dbReference type="ChEBI" id="CHEBI:61481"/>
    </ligand>
</feature>
<protein>
    <recommendedName>
        <fullName evidence="3">dCTP deaminase, dUMP-forming</fullName>
        <ecNumber evidence="3">3.5.4.30</ecNumber>
    </recommendedName>
    <alternativeName>
        <fullName evidence="3">Bifunctional dCTP deaminase:dUTPase</fullName>
    </alternativeName>
    <alternativeName>
        <fullName evidence="3">DCD-DUT</fullName>
    </alternativeName>
</protein>
<keyword evidence="5" id="KW-1185">Reference proteome</keyword>
<comment type="pathway">
    <text evidence="3">Pyrimidine metabolism; dUMP biosynthesis; dUMP from dCTP: step 1/1.</text>
</comment>
<dbReference type="EC" id="3.5.4.30" evidence="3"/>